<accession>N1J6Z6</accession>
<keyword evidence="1" id="KW-0540">Nuclease</keyword>
<dbReference type="InParanoid" id="N1J6Z6"/>
<keyword evidence="5" id="KW-1185">Reference proteome</keyword>
<feature type="signal peptide" evidence="3">
    <location>
        <begin position="1"/>
        <end position="21"/>
    </location>
</feature>
<evidence type="ECO:0000256" key="1">
    <source>
        <dbReference type="ARBA" id="ARBA00022722"/>
    </source>
</evidence>
<organism evidence="4 5">
    <name type="scientific">Blumeria graminis f. sp. hordei (strain DH14)</name>
    <name type="common">Barley powdery mildew</name>
    <name type="synonym">Oidium monilioides f. sp. hordei</name>
    <dbReference type="NCBI Taxonomy" id="546991"/>
    <lineage>
        <taxon>Eukaryota</taxon>
        <taxon>Fungi</taxon>
        <taxon>Dikarya</taxon>
        <taxon>Ascomycota</taxon>
        <taxon>Pezizomycotina</taxon>
        <taxon>Leotiomycetes</taxon>
        <taxon>Erysiphales</taxon>
        <taxon>Erysiphaceae</taxon>
        <taxon>Blumeria</taxon>
        <taxon>Blumeria hordei</taxon>
    </lineage>
</organism>
<name>N1J6Z6_BLUG1</name>
<protein>
    <submittedName>
        <fullName evidence="4">CSEP0340 putative effector protein</fullName>
    </submittedName>
</protein>
<proteinExistence type="predicted"/>
<dbReference type="AlphaFoldDB" id="N1J6Z6"/>
<evidence type="ECO:0000313" key="5">
    <source>
        <dbReference type="Proteomes" id="UP000015441"/>
    </source>
</evidence>
<dbReference type="Proteomes" id="UP000015441">
    <property type="component" value="Unassembled WGS sequence"/>
</dbReference>
<keyword evidence="2" id="KW-0378">Hydrolase</keyword>
<evidence type="ECO:0000313" key="4">
    <source>
        <dbReference type="EMBL" id="CCU75990.1"/>
    </source>
</evidence>
<feature type="chain" id="PRO_5004106611" evidence="3">
    <location>
        <begin position="22"/>
        <end position="118"/>
    </location>
</feature>
<dbReference type="OrthoDB" id="10469703at2759"/>
<dbReference type="GO" id="GO:0003723">
    <property type="term" value="F:RNA binding"/>
    <property type="evidence" value="ECO:0007669"/>
    <property type="project" value="InterPro"/>
</dbReference>
<dbReference type="InterPro" id="IPR016191">
    <property type="entry name" value="Ribonuclease/ribotoxin"/>
</dbReference>
<reference evidence="4 5" key="1">
    <citation type="journal article" date="2010" name="Science">
        <title>Genome expansion and gene loss in powdery mildew fungi reveal tradeoffs in extreme parasitism.</title>
        <authorList>
            <person name="Spanu P.D."/>
            <person name="Abbott J.C."/>
            <person name="Amselem J."/>
            <person name="Burgis T.A."/>
            <person name="Soanes D.M."/>
            <person name="Stueber K."/>
            <person name="Ver Loren van Themaat E."/>
            <person name="Brown J.K.M."/>
            <person name="Butcher S.A."/>
            <person name="Gurr S.J."/>
            <person name="Lebrun M.-H."/>
            <person name="Ridout C.J."/>
            <person name="Schulze-Lefert P."/>
            <person name="Talbot N.J."/>
            <person name="Ahmadinejad N."/>
            <person name="Ametz C."/>
            <person name="Barton G.R."/>
            <person name="Benjdia M."/>
            <person name="Bidzinski P."/>
            <person name="Bindschedler L.V."/>
            <person name="Both M."/>
            <person name="Brewer M.T."/>
            <person name="Cadle-Davidson L."/>
            <person name="Cadle-Davidson M.M."/>
            <person name="Collemare J."/>
            <person name="Cramer R."/>
            <person name="Frenkel O."/>
            <person name="Godfrey D."/>
            <person name="Harriman J."/>
            <person name="Hoede C."/>
            <person name="King B.C."/>
            <person name="Klages S."/>
            <person name="Kleemann J."/>
            <person name="Knoll D."/>
            <person name="Koti P.S."/>
            <person name="Kreplak J."/>
            <person name="Lopez-Ruiz F.J."/>
            <person name="Lu X."/>
            <person name="Maekawa T."/>
            <person name="Mahanil S."/>
            <person name="Micali C."/>
            <person name="Milgroom M.G."/>
            <person name="Montana G."/>
            <person name="Noir S."/>
            <person name="O'Connell R.J."/>
            <person name="Oberhaensli S."/>
            <person name="Parlange F."/>
            <person name="Pedersen C."/>
            <person name="Quesneville H."/>
            <person name="Reinhardt R."/>
            <person name="Rott M."/>
            <person name="Sacristan S."/>
            <person name="Schmidt S.M."/>
            <person name="Schoen M."/>
            <person name="Skamnioti P."/>
            <person name="Sommer H."/>
            <person name="Stephens A."/>
            <person name="Takahara H."/>
            <person name="Thordal-Christensen H."/>
            <person name="Vigouroux M."/>
            <person name="Wessling R."/>
            <person name="Wicker T."/>
            <person name="Panstruga R."/>
        </authorList>
    </citation>
    <scope>NUCLEOTIDE SEQUENCE [LARGE SCALE GENOMIC DNA]</scope>
    <source>
        <strain evidence="4">DH14</strain>
    </source>
</reference>
<dbReference type="EMBL" id="CAUH01001947">
    <property type="protein sequence ID" value="CCU75990.1"/>
    <property type="molecule type" value="Genomic_DNA"/>
</dbReference>
<dbReference type="SUPFAM" id="SSF53933">
    <property type="entry name" value="Microbial ribonucleases"/>
    <property type="match status" value="1"/>
</dbReference>
<evidence type="ECO:0000256" key="2">
    <source>
        <dbReference type="ARBA" id="ARBA00022801"/>
    </source>
</evidence>
<gene>
    <name evidence="4" type="ORF">BGHDH14_bghG001947000001001</name>
</gene>
<dbReference type="GO" id="GO:0004540">
    <property type="term" value="F:RNA nuclease activity"/>
    <property type="evidence" value="ECO:0007669"/>
    <property type="project" value="InterPro"/>
</dbReference>
<sequence>MKLIKISSAFLASCIFETIIALEYFDCQGVTFTLDYVNRAAYQALEMQMYSHHDFPIPYNDNGMSRGREGYRQFPLLTSGEIWNGEQFDYYLLTSPELDTLDVFSTANGNVACDVVNG</sequence>
<evidence type="ECO:0000256" key="3">
    <source>
        <dbReference type="SAM" id="SignalP"/>
    </source>
</evidence>
<dbReference type="GO" id="GO:0016787">
    <property type="term" value="F:hydrolase activity"/>
    <property type="evidence" value="ECO:0007669"/>
    <property type="project" value="UniProtKB-KW"/>
</dbReference>
<keyword evidence="3" id="KW-0732">Signal</keyword>
<dbReference type="HOGENOM" id="CLU_166979_0_0_1"/>
<comment type="caution">
    <text evidence="4">The sequence shown here is derived from an EMBL/GenBank/DDBJ whole genome shotgun (WGS) entry which is preliminary data.</text>
</comment>
<dbReference type="SMR" id="N1J6Z6"/>